<proteinExistence type="predicted"/>
<gene>
    <name evidence="1" type="ORF">F1609_06960</name>
</gene>
<dbReference type="Pfam" id="PF15428">
    <property type="entry name" value="Imm26"/>
    <property type="match status" value="1"/>
</dbReference>
<dbReference type="EMBL" id="VVIW01000003">
    <property type="protein sequence ID" value="NHZ39900.1"/>
    <property type="molecule type" value="Genomic_DNA"/>
</dbReference>
<organism evidence="1 2">
    <name type="scientific">Massilia aquatica</name>
    <dbReference type="NCBI Taxonomy" id="2609000"/>
    <lineage>
        <taxon>Bacteria</taxon>
        <taxon>Pseudomonadati</taxon>
        <taxon>Pseudomonadota</taxon>
        <taxon>Betaproteobacteria</taxon>
        <taxon>Burkholderiales</taxon>
        <taxon>Oxalobacteraceae</taxon>
        <taxon>Telluria group</taxon>
        <taxon>Massilia</taxon>
    </lineage>
</organism>
<sequence length="238" mass="25925">MGWWNAPDNPELTVGDAVLDLTRHCLFDFSRGYREDLSRKPTLAELEYALNLAVKVNAGSDLFDGLDALEVRQVALTTAKRRRRQTVSAGDIFAFRLDDRRYGFGRIVTDTSMGAVAEFFDYIAGQPILDYSKTGNWLIAPTTIDSFSLLEARKDGDWRIIGHTPGYQPDARFSALRFVYGTPPNFLKAVDIHGKEEPVSATAAKALPALAARGDVNIKTLIAARDGAGGAPASCGGQ</sequence>
<reference evidence="1 2" key="1">
    <citation type="submission" date="2019-09" db="EMBL/GenBank/DDBJ databases">
        <title>Taxonomy of Antarctic Massilia spp.: description of Massilia rubra sp. nov., Massilia aquatica sp. nov., Massilia mucilaginosa sp. nov., Massilia frigida sp. nov. isolated from streams, lakes and regoliths.</title>
        <authorList>
            <person name="Holochova P."/>
            <person name="Sedlacek I."/>
            <person name="Kralova S."/>
            <person name="Maslanova I."/>
            <person name="Busse H.-J."/>
            <person name="Stankova E."/>
            <person name="Vrbovska V."/>
            <person name="Kovarovic V."/>
            <person name="Bartak M."/>
            <person name="Svec P."/>
            <person name="Pantucek R."/>
        </authorList>
    </citation>
    <scope>NUCLEOTIDE SEQUENCE [LARGE SCALE GENOMIC DNA]</scope>
    <source>
        <strain evidence="1 2">CCM 8693</strain>
    </source>
</reference>
<name>A0ABX0M5W7_9BURK</name>
<protein>
    <submittedName>
        <fullName evidence="1">Uncharacterized protein</fullName>
    </submittedName>
</protein>
<evidence type="ECO:0000313" key="1">
    <source>
        <dbReference type="EMBL" id="NHZ39900.1"/>
    </source>
</evidence>
<evidence type="ECO:0000313" key="2">
    <source>
        <dbReference type="Proteomes" id="UP000819052"/>
    </source>
</evidence>
<dbReference type="Proteomes" id="UP000819052">
    <property type="component" value="Unassembled WGS sequence"/>
</dbReference>
<accession>A0ABX0M5W7</accession>
<keyword evidence="2" id="KW-1185">Reference proteome</keyword>
<comment type="caution">
    <text evidence="1">The sequence shown here is derived from an EMBL/GenBank/DDBJ whole genome shotgun (WGS) entry which is preliminary data.</text>
</comment>
<dbReference type="InterPro" id="IPR029278">
    <property type="entry name" value="Imm26"/>
</dbReference>
<dbReference type="RefSeq" id="WP_167075772.1">
    <property type="nucleotide sequence ID" value="NZ_VVIW01000003.1"/>
</dbReference>